<keyword evidence="1" id="KW-0346">Stress response</keyword>
<dbReference type="Gene3D" id="2.60.40.790">
    <property type="match status" value="1"/>
</dbReference>
<dbReference type="AlphaFoldDB" id="A0A1L9RJ75"/>
<dbReference type="GeneID" id="63751096"/>
<organism evidence="6 7">
    <name type="scientific">Aspergillus wentii DTO 134E9</name>
    <dbReference type="NCBI Taxonomy" id="1073089"/>
    <lineage>
        <taxon>Eukaryota</taxon>
        <taxon>Fungi</taxon>
        <taxon>Dikarya</taxon>
        <taxon>Ascomycota</taxon>
        <taxon>Pezizomycotina</taxon>
        <taxon>Eurotiomycetes</taxon>
        <taxon>Eurotiomycetidae</taxon>
        <taxon>Eurotiales</taxon>
        <taxon>Aspergillaceae</taxon>
        <taxon>Aspergillus</taxon>
        <taxon>Aspergillus subgen. Cremei</taxon>
    </lineage>
</organism>
<evidence type="ECO:0000256" key="4">
    <source>
        <dbReference type="SAM" id="MobiDB-lite"/>
    </source>
</evidence>
<feature type="region of interest" description="Disordered" evidence="4">
    <location>
        <begin position="238"/>
        <end position="276"/>
    </location>
</feature>
<dbReference type="RefSeq" id="XP_040688666.1">
    <property type="nucleotide sequence ID" value="XM_040835248.1"/>
</dbReference>
<feature type="compositionally biased region" description="Basic and acidic residues" evidence="4">
    <location>
        <begin position="259"/>
        <end position="269"/>
    </location>
</feature>
<dbReference type="PROSITE" id="PS01031">
    <property type="entry name" value="SHSP"/>
    <property type="match status" value="1"/>
</dbReference>
<name>A0A1L9RJ75_ASPWE</name>
<dbReference type="Proteomes" id="UP000184383">
    <property type="component" value="Unassembled WGS sequence"/>
</dbReference>
<accession>A0A1L9RJ75</accession>
<feature type="domain" description="SHSP" evidence="5">
    <location>
        <begin position="130"/>
        <end position="249"/>
    </location>
</feature>
<comment type="similarity">
    <text evidence="2 3">Belongs to the small heat shock protein (HSP20) family.</text>
</comment>
<proteinExistence type="inferred from homology"/>
<dbReference type="InterPro" id="IPR002068">
    <property type="entry name" value="A-crystallin/Hsp20_dom"/>
</dbReference>
<dbReference type="PANTHER" id="PTHR11527">
    <property type="entry name" value="HEAT-SHOCK PROTEIN 20 FAMILY MEMBER"/>
    <property type="match status" value="1"/>
</dbReference>
<evidence type="ECO:0000313" key="6">
    <source>
        <dbReference type="EMBL" id="OJJ34990.1"/>
    </source>
</evidence>
<protein>
    <recommendedName>
        <fullName evidence="5">SHSP domain-containing protein</fullName>
    </recommendedName>
</protein>
<dbReference type="InterPro" id="IPR008978">
    <property type="entry name" value="HSP20-like_chaperone"/>
</dbReference>
<evidence type="ECO:0000313" key="7">
    <source>
        <dbReference type="Proteomes" id="UP000184383"/>
    </source>
</evidence>
<dbReference type="InterPro" id="IPR031107">
    <property type="entry name" value="Small_HSP"/>
</dbReference>
<dbReference type="OrthoDB" id="5511210at2759"/>
<reference evidence="7" key="1">
    <citation type="journal article" date="2017" name="Genome Biol.">
        <title>Comparative genomics reveals high biological diversity and specific adaptations in the industrially and medically important fungal genus Aspergillus.</title>
        <authorList>
            <person name="de Vries R.P."/>
            <person name="Riley R."/>
            <person name="Wiebenga A."/>
            <person name="Aguilar-Osorio G."/>
            <person name="Amillis S."/>
            <person name="Uchima C.A."/>
            <person name="Anderluh G."/>
            <person name="Asadollahi M."/>
            <person name="Askin M."/>
            <person name="Barry K."/>
            <person name="Battaglia E."/>
            <person name="Bayram O."/>
            <person name="Benocci T."/>
            <person name="Braus-Stromeyer S.A."/>
            <person name="Caldana C."/>
            <person name="Canovas D."/>
            <person name="Cerqueira G.C."/>
            <person name="Chen F."/>
            <person name="Chen W."/>
            <person name="Choi C."/>
            <person name="Clum A."/>
            <person name="Dos Santos R.A."/>
            <person name="Damasio A.R."/>
            <person name="Diallinas G."/>
            <person name="Emri T."/>
            <person name="Fekete E."/>
            <person name="Flipphi M."/>
            <person name="Freyberg S."/>
            <person name="Gallo A."/>
            <person name="Gournas C."/>
            <person name="Habgood R."/>
            <person name="Hainaut M."/>
            <person name="Harispe M.L."/>
            <person name="Henrissat B."/>
            <person name="Hilden K.S."/>
            <person name="Hope R."/>
            <person name="Hossain A."/>
            <person name="Karabika E."/>
            <person name="Karaffa L."/>
            <person name="Karanyi Z."/>
            <person name="Krasevec N."/>
            <person name="Kuo A."/>
            <person name="Kusch H."/>
            <person name="LaButti K."/>
            <person name="Lagendijk E.L."/>
            <person name="Lapidus A."/>
            <person name="Levasseur A."/>
            <person name="Lindquist E."/>
            <person name="Lipzen A."/>
            <person name="Logrieco A.F."/>
            <person name="MacCabe A."/>
            <person name="Maekelae M.R."/>
            <person name="Malavazi I."/>
            <person name="Melin P."/>
            <person name="Meyer V."/>
            <person name="Mielnichuk N."/>
            <person name="Miskei M."/>
            <person name="Molnar A.P."/>
            <person name="Mule G."/>
            <person name="Ngan C.Y."/>
            <person name="Orejas M."/>
            <person name="Orosz E."/>
            <person name="Ouedraogo J.P."/>
            <person name="Overkamp K.M."/>
            <person name="Park H.-S."/>
            <person name="Perrone G."/>
            <person name="Piumi F."/>
            <person name="Punt P.J."/>
            <person name="Ram A.F."/>
            <person name="Ramon A."/>
            <person name="Rauscher S."/>
            <person name="Record E."/>
            <person name="Riano-Pachon D.M."/>
            <person name="Robert V."/>
            <person name="Roehrig J."/>
            <person name="Ruller R."/>
            <person name="Salamov A."/>
            <person name="Salih N.S."/>
            <person name="Samson R.A."/>
            <person name="Sandor E."/>
            <person name="Sanguinetti M."/>
            <person name="Schuetze T."/>
            <person name="Sepcic K."/>
            <person name="Shelest E."/>
            <person name="Sherlock G."/>
            <person name="Sophianopoulou V."/>
            <person name="Squina F.M."/>
            <person name="Sun H."/>
            <person name="Susca A."/>
            <person name="Todd R.B."/>
            <person name="Tsang A."/>
            <person name="Unkles S.E."/>
            <person name="van de Wiele N."/>
            <person name="van Rossen-Uffink D."/>
            <person name="Oliveira J.V."/>
            <person name="Vesth T.C."/>
            <person name="Visser J."/>
            <person name="Yu J.-H."/>
            <person name="Zhou M."/>
            <person name="Andersen M.R."/>
            <person name="Archer D.B."/>
            <person name="Baker S.E."/>
            <person name="Benoit I."/>
            <person name="Brakhage A.A."/>
            <person name="Braus G.H."/>
            <person name="Fischer R."/>
            <person name="Frisvad J.C."/>
            <person name="Goldman G.H."/>
            <person name="Houbraken J."/>
            <person name="Oakley B."/>
            <person name="Pocsi I."/>
            <person name="Scazzocchio C."/>
            <person name="Seiboth B."/>
            <person name="vanKuyk P.A."/>
            <person name="Wortman J."/>
            <person name="Dyer P.S."/>
            <person name="Grigoriev I.V."/>
        </authorList>
    </citation>
    <scope>NUCLEOTIDE SEQUENCE [LARGE SCALE GENOMIC DNA]</scope>
    <source>
        <strain evidence="7">DTO 134E9</strain>
    </source>
</reference>
<dbReference type="STRING" id="1073089.A0A1L9RJ75"/>
<evidence type="ECO:0000256" key="1">
    <source>
        <dbReference type="ARBA" id="ARBA00023016"/>
    </source>
</evidence>
<feature type="non-terminal residue" evidence="6">
    <location>
        <position position="276"/>
    </location>
</feature>
<dbReference type="SUPFAM" id="SSF49764">
    <property type="entry name" value="HSP20-like chaperones"/>
    <property type="match status" value="1"/>
</dbReference>
<dbReference type="VEuPathDB" id="FungiDB:ASPWEDRAFT_40130"/>
<evidence type="ECO:0000259" key="5">
    <source>
        <dbReference type="PROSITE" id="PS01031"/>
    </source>
</evidence>
<dbReference type="Pfam" id="PF00011">
    <property type="entry name" value="HSP20"/>
    <property type="match status" value="1"/>
</dbReference>
<dbReference type="EMBL" id="KV878212">
    <property type="protein sequence ID" value="OJJ34990.1"/>
    <property type="molecule type" value="Genomic_DNA"/>
</dbReference>
<evidence type="ECO:0000256" key="2">
    <source>
        <dbReference type="PROSITE-ProRule" id="PRU00285"/>
    </source>
</evidence>
<sequence length="276" mass="30848">MHKEKGFHHEKHGMWMKDFHEKRGHGPGHGHGGHGGRGRGFGHHAFGLGFGDHRHGHHRHHHGGPEFGINENKRGHHGHSKGHFWAAGMKHSRGGGRHHGKHGGKHGKGPKGLHFHPFMMHHHHRHHHHNDKMGFTPAIDIFSTPAQTIIHASLPGAKKTDLSIGYNVSESTLRLAGVVHRPGVDEEMYRALVVSERGYQVGEFEREVPLPLGVVVEGIQARLEDGILTVFVPRVEEKKKEQEKENEDDLVVVEDNGEGEMKKGEEKIFTPEGSDE</sequence>
<keyword evidence="7" id="KW-1185">Reference proteome</keyword>
<dbReference type="CDD" id="cd06464">
    <property type="entry name" value="ACD_sHsps-like"/>
    <property type="match status" value="1"/>
</dbReference>
<evidence type="ECO:0000256" key="3">
    <source>
        <dbReference type="RuleBase" id="RU003616"/>
    </source>
</evidence>
<feature type="compositionally biased region" description="Acidic residues" evidence="4">
    <location>
        <begin position="244"/>
        <end position="258"/>
    </location>
</feature>
<gene>
    <name evidence="6" type="ORF">ASPWEDRAFT_40130</name>
</gene>